<dbReference type="InterPro" id="IPR022409">
    <property type="entry name" value="PKD/Chitinase_dom"/>
</dbReference>
<dbReference type="Pfam" id="PF18962">
    <property type="entry name" value="Por_Secre_tail"/>
    <property type="match status" value="1"/>
</dbReference>
<dbReference type="GO" id="GO:0005576">
    <property type="term" value="C:extracellular region"/>
    <property type="evidence" value="ECO:0007669"/>
    <property type="project" value="UniProtKB-SubCell"/>
</dbReference>
<dbReference type="SUPFAM" id="SSF81296">
    <property type="entry name" value="E set domains"/>
    <property type="match status" value="1"/>
</dbReference>
<dbReference type="Pfam" id="PF03785">
    <property type="entry name" value="Peptidase_C25_C"/>
    <property type="match status" value="1"/>
</dbReference>
<accession>A0A0S2HW98</accession>
<dbReference type="InterPro" id="IPR000601">
    <property type="entry name" value="PKD_dom"/>
</dbReference>
<dbReference type="PROSITE" id="PS50093">
    <property type="entry name" value="PKD"/>
    <property type="match status" value="2"/>
</dbReference>
<dbReference type="Pfam" id="PF01364">
    <property type="entry name" value="Peptidase_C25"/>
    <property type="match status" value="1"/>
</dbReference>
<dbReference type="SUPFAM" id="SSF49464">
    <property type="entry name" value="Carboxypeptidase regulatory domain-like"/>
    <property type="match status" value="1"/>
</dbReference>
<dbReference type="InterPro" id="IPR029030">
    <property type="entry name" value="Caspase-like_dom_sf"/>
</dbReference>
<keyword evidence="2" id="KW-0964">Secreted</keyword>
<evidence type="ECO:0000256" key="4">
    <source>
        <dbReference type="ARBA" id="ARBA00022729"/>
    </source>
</evidence>
<name>A0A0S2HW98_9BACT</name>
<keyword evidence="4" id="KW-0732">Signal</keyword>
<evidence type="ECO:0000313" key="11">
    <source>
        <dbReference type="EMBL" id="ALO14261.1"/>
    </source>
</evidence>
<proteinExistence type="predicted"/>
<dbReference type="Pfam" id="PF00431">
    <property type="entry name" value="CUB"/>
    <property type="match status" value="1"/>
</dbReference>
<dbReference type="Pfam" id="PF13620">
    <property type="entry name" value="CarboxypepD_reg"/>
    <property type="match status" value="1"/>
</dbReference>
<dbReference type="Pfam" id="PF08126">
    <property type="entry name" value="Propeptide_C25"/>
    <property type="match status" value="1"/>
</dbReference>
<dbReference type="InterPro" id="IPR005536">
    <property type="entry name" value="Peptidase_C25_Ig-like_domain"/>
</dbReference>
<reference evidence="11 12" key="1">
    <citation type="submission" date="2015-11" db="EMBL/GenBank/DDBJ databases">
        <title>Description and complete genome sequence of a novel strain predominating in hypersaline microbial mats and representing a new family of the Bacteriodetes phylum.</title>
        <authorList>
            <person name="Spring S."/>
            <person name="Bunk B."/>
            <person name="Sproer C."/>
            <person name="Klenk H.-P."/>
        </authorList>
    </citation>
    <scope>NUCLEOTIDE SEQUENCE [LARGE SCALE GENOMIC DNA]</scope>
    <source>
        <strain evidence="11 12">L21-Spi-D4</strain>
    </source>
</reference>
<dbReference type="PATRIC" id="fig|1307839.3.peg.629"/>
<dbReference type="InterPro" id="IPR008969">
    <property type="entry name" value="CarboxyPept-like_regulatory"/>
</dbReference>
<dbReference type="NCBIfam" id="TIGR04183">
    <property type="entry name" value="Por_Secre_tail"/>
    <property type="match status" value="1"/>
</dbReference>
<sequence length="1611" mass="172578">MLRTSLLLRSILILVFSVIGLGQLNAQNLEVLSENGNTQNEFTLTNSSEKTIEFNFQLNSYWMSEVQTPNGAENIIKAMGSSRMLEAGAPDLPKFSTTMIIPDLANMDVKIVDSKYIEIENVDVAPSKGNLLRNQDPDKVPFKYGDVYKKDEFFPHNIATLQKPFIARDFRGEALWLYPVQYNPVQKTLRIYTSIELEVFSTDGEAQNAFYRKQANKKISREFHEIYKRQFINYEAAKYDPVTEEGNMLVICYDDWTAEMQPFVDWKKTIGRPTEMVTVTEAGGTAAAIATYVENYYNTNGLAYLLLVGDAAQVPTNSGAGLGGDSDNAYAYLAGDDHYLEFFVGRFSAESAADVTTQVERILTYEDGNTLSAGWLNRTMGITSQEGTGDDDEYDYEHYLNLALDLTGFTYVESLELFDGDQGGNDEPGNPTPTMVANELNSGVGIINYTGHGSSTTWVSSGFSNSDVNNLTNDNMLPFIWSVACVNGAFDGQTCFAESWMRATNGEAPSGAIGIFASTINQSWAPPMAGQDEMVDILVESYADNIKRTYGGLSVNGCHLMNDEYEDFAMTDTWTIFGDPSLLVRTDDPADMTISHNPALLIGQESFTVNCDAEDALVSLTIDGEIISTATVAGGVATLSFPAPTTPGIMTVAVTGFNKKTYIGEVEITPANEPYVILNSNAVDDAAGNGNGEADYGEAILLDVVLENVAEAGSGYDAANVEAVLSTEDSYVTVTENTETFGTIAAGNTVSASGAYAITFADDIPDQHAAAFTLTVTGDDAKYTWESTFTIVVNAPALTVGVLNIDDTGSGNGDNILDPGETANLVLTINNNGAADIDNVNSAFTINSGSEYLTFTDNTAAVGAIAAGANTTATYEVTADAATPLGTPVDLTNNVTGGASDQYTASGDKQVIIGFVPEYCESGATSSSDTDLTNFEFGDLANNTDGDCGQYDDFTEEPELIHEFMIGATYDVSITLGTCGGTYTKGAAVFVDWNYDGDFDDEGETAFEVAAQDNDWTATGTITIPADAPAGQKFLRVIVQETSGDISPCGTFSWGGTEDYKIILVAPNPPVADFEATPTETTAGMNVAFTDLTTNAPTSWDWTIAPGTAGTDFEFVEGTDNTSRNPVVQFNTANSYTVELTATNLVDSDTETKTDYITINEVTDVPVADFTADVTDIYPGEVVHFTDMSTNTPTGWQWTVTPGTEGTEFEYVESTSSTSQNPAIQFNTPGYYTIELVATNEIGDSDPYSVTDMINVLPVFYMQDGSATTCNGVFFDTGGPDGDYSSDENLTFTIYPAETGKVSRVDFVAFETEGGYDYLTIYDGEDATATQIGSYDDVNDGLSVQATNAAGALTFVFDSDGSVTDPGWEANISCVTPGNYLAIFTVTDADSNPIEGATVNINSTDITTGVNGVATIDLADGTYDYTVSATGYYDATGSITVSGADVAEEVALDMEMYMVTFEVTADGAAAEGATITCPGMDPMTTDVDGHASLEMQTGTHEYTVTMDGYPDATGTFDVVDGPVTVPVNMVGINGIATANLKLYPNPNKGTFHIEVNGTYNITIMNAIGRTIHTEKVNGQATIDMDNASEGIYFIKLQDGNKVETQRFIISR</sequence>
<dbReference type="KEGG" id="blq:L21SP5_00585"/>
<evidence type="ECO:0000256" key="8">
    <source>
        <dbReference type="ARBA" id="ARBA00023157"/>
    </source>
</evidence>
<dbReference type="InterPro" id="IPR001769">
    <property type="entry name" value="Gingipain"/>
</dbReference>
<evidence type="ECO:0000259" key="10">
    <source>
        <dbReference type="PROSITE" id="PS50093"/>
    </source>
</evidence>
<gene>
    <name evidence="11" type="primary">rgpA_1</name>
    <name evidence="11" type="ORF">L21SP5_00585</name>
</gene>
<keyword evidence="5 11" id="KW-0378">Hydrolase</keyword>
<feature type="domain" description="PKD" evidence="10">
    <location>
        <begin position="1166"/>
        <end position="1251"/>
    </location>
</feature>
<dbReference type="Gene3D" id="2.60.40.3800">
    <property type="match status" value="1"/>
</dbReference>
<keyword evidence="3" id="KW-0479">Metal-binding</keyword>
<evidence type="ECO:0000259" key="9">
    <source>
        <dbReference type="PROSITE" id="PS01180"/>
    </source>
</evidence>
<evidence type="ECO:0000313" key="12">
    <source>
        <dbReference type="Proteomes" id="UP000064893"/>
    </source>
</evidence>
<dbReference type="Proteomes" id="UP000064893">
    <property type="component" value="Chromosome"/>
</dbReference>
<dbReference type="InterPro" id="IPR026444">
    <property type="entry name" value="Secre_tail"/>
</dbReference>
<dbReference type="InterPro" id="IPR013783">
    <property type="entry name" value="Ig-like_fold"/>
</dbReference>
<dbReference type="EMBL" id="CP013118">
    <property type="protein sequence ID" value="ALO14261.1"/>
    <property type="molecule type" value="Genomic_DNA"/>
</dbReference>
<dbReference type="Gene3D" id="2.60.120.290">
    <property type="entry name" value="Spermadhesin, CUB domain"/>
    <property type="match status" value="1"/>
</dbReference>
<feature type="domain" description="CUB" evidence="9">
    <location>
        <begin position="1263"/>
        <end position="1375"/>
    </location>
</feature>
<dbReference type="GO" id="GO:0046872">
    <property type="term" value="F:metal ion binding"/>
    <property type="evidence" value="ECO:0007669"/>
    <property type="project" value="UniProtKB-KW"/>
</dbReference>
<dbReference type="PROSITE" id="PS01180">
    <property type="entry name" value="CUB"/>
    <property type="match status" value="1"/>
</dbReference>
<dbReference type="InterPro" id="IPR012600">
    <property type="entry name" value="Propeptide_C25"/>
</dbReference>
<dbReference type="SMART" id="SM00089">
    <property type="entry name" value="PKD"/>
    <property type="match status" value="2"/>
</dbReference>
<dbReference type="SUPFAM" id="SSF49854">
    <property type="entry name" value="Spermadhesin, CUB domain"/>
    <property type="match status" value="1"/>
</dbReference>
<dbReference type="SMART" id="SM00042">
    <property type="entry name" value="CUB"/>
    <property type="match status" value="1"/>
</dbReference>
<keyword evidence="12" id="KW-1185">Reference proteome</keyword>
<dbReference type="InterPro" id="IPR038490">
    <property type="entry name" value="Gingipain_propep_sf"/>
</dbReference>
<evidence type="ECO:0000256" key="6">
    <source>
        <dbReference type="ARBA" id="ARBA00022837"/>
    </source>
</evidence>
<dbReference type="Gene3D" id="2.60.40.10">
    <property type="entry name" value="Immunoglobulins"/>
    <property type="match status" value="3"/>
</dbReference>
<dbReference type="RefSeq" id="WP_057951824.1">
    <property type="nucleotide sequence ID" value="NZ_CP013118.1"/>
</dbReference>
<keyword evidence="6" id="KW-0106">Calcium</keyword>
<dbReference type="Pfam" id="PF20009">
    <property type="entry name" value="GEVED"/>
    <property type="match status" value="1"/>
</dbReference>
<evidence type="ECO:0000256" key="5">
    <source>
        <dbReference type="ARBA" id="ARBA00022801"/>
    </source>
</evidence>
<evidence type="ECO:0000256" key="7">
    <source>
        <dbReference type="ARBA" id="ARBA00023145"/>
    </source>
</evidence>
<dbReference type="Gene3D" id="3.40.50.1460">
    <property type="match status" value="1"/>
</dbReference>
<dbReference type="SUPFAM" id="SSF49299">
    <property type="entry name" value="PKD domain"/>
    <property type="match status" value="2"/>
</dbReference>
<dbReference type="OrthoDB" id="5294031at2"/>
<dbReference type="GO" id="GO:0006508">
    <property type="term" value="P:proteolysis"/>
    <property type="evidence" value="ECO:0007669"/>
    <property type="project" value="InterPro"/>
</dbReference>
<dbReference type="InterPro" id="IPR035986">
    <property type="entry name" value="PKD_dom_sf"/>
</dbReference>
<dbReference type="InterPro" id="IPR045474">
    <property type="entry name" value="GEVED"/>
</dbReference>
<dbReference type="Gene3D" id="2.60.40.1120">
    <property type="entry name" value="Carboxypeptidase-like, regulatory domain"/>
    <property type="match status" value="2"/>
</dbReference>
<dbReference type="STRING" id="1307839.L21SP5_00585"/>
<feature type="domain" description="PKD" evidence="10">
    <location>
        <begin position="1070"/>
        <end position="1164"/>
    </location>
</feature>
<dbReference type="EC" id="3.4.22.37" evidence="11"/>
<comment type="subcellular location">
    <subcellularLocation>
        <location evidence="1">Secreted</location>
    </subcellularLocation>
</comment>
<dbReference type="SUPFAM" id="SSF52129">
    <property type="entry name" value="Caspase-like"/>
    <property type="match status" value="1"/>
</dbReference>
<protein>
    <submittedName>
        <fullName evidence="11">Gingipain R1</fullName>
        <ecNumber evidence="11">3.4.22.37</ecNumber>
    </submittedName>
</protein>
<organism evidence="11 12">
    <name type="scientific">Salinivirga cyanobacteriivorans</name>
    <dbReference type="NCBI Taxonomy" id="1307839"/>
    <lineage>
        <taxon>Bacteria</taxon>
        <taxon>Pseudomonadati</taxon>
        <taxon>Bacteroidota</taxon>
        <taxon>Bacteroidia</taxon>
        <taxon>Bacteroidales</taxon>
        <taxon>Salinivirgaceae</taxon>
        <taxon>Salinivirga</taxon>
    </lineage>
</organism>
<evidence type="ECO:0000256" key="3">
    <source>
        <dbReference type="ARBA" id="ARBA00022723"/>
    </source>
</evidence>
<dbReference type="CDD" id="cd00041">
    <property type="entry name" value="CUB"/>
    <property type="match status" value="1"/>
</dbReference>
<dbReference type="InterPro" id="IPR035914">
    <property type="entry name" value="Sperma_CUB_dom_sf"/>
</dbReference>
<dbReference type="InterPro" id="IPR000859">
    <property type="entry name" value="CUB_dom"/>
</dbReference>
<dbReference type="Gene3D" id="3.40.50.10390">
    <property type="entry name" value="Gingipain r, domain 1"/>
    <property type="match status" value="1"/>
</dbReference>
<dbReference type="GO" id="GO:0004197">
    <property type="term" value="F:cysteine-type endopeptidase activity"/>
    <property type="evidence" value="ECO:0007669"/>
    <property type="project" value="InterPro"/>
</dbReference>
<dbReference type="InterPro" id="IPR029031">
    <property type="entry name" value="Gingipain_N_sf"/>
</dbReference>
<dbReference type="InterPro" id="IPR014756">
    <property type="entry name" value="Ig_E-set"/>
</dbReference>
<evidence type="ECO:0000256" key="1">
    <source>
        <dbReference type="ARBA" id="ARBA00004613"/>
    </source>
</evidence>
<keyword evidence="8" id="KW-1015">Disulfide bond</keyword>
<evidence type="ECO:0000256" key="2">
    <source>
        <dbReference type="ARBA" id="ARBA00022525"/>
    </source>
</evidence>
<keyword evidence="7" id="KW-0865">Zymogen</keyword>